<gene>
    <name evidence="2" type="ORF">D7V93_10225</name>
</gene>
<dbReference type="EMBL" id="RAWB01000080">
    <property type="protein sequence ID" value="RKH62375.1"/>
    <property type="molecule type" value="Genomic_DNA"/>
</dbReference>
<sequence length="72" mass="7917">MSSKVSDRTTMAALNASQSLSPTEQKMLQGLSGDDYKRAHAQLMLQKQSETVNFVTNILKNNTTMSVLANLK</sequence>
<keyword evidence="3" id="KW-1185">Reference proteome</keyword>
<dbReference type="Proteomes" id="UP000272888">
    <property type="component" value="Unassembled WGS sequence"/>
</dbReference>
<name>A0A3A8Q825_9BACT</name>
<accession>A0A3A8Q825</accession>
<evidence type="ECO:0000313" key="3">
    <source>
        <dbReference type="Proteomes" id="UP000272888"/>
    </source>
</evidence>
<feature type="compositionally biased region" description="Polar residues" evidence="1">
    <location>
        <begin position="15"/>
        <end position="26"/>
    </location>
</feature>
<evidence type="ECO:0000313" key="2">
    <source>
        <dbReference type="EMBL" id="RKH62375.1"/>
    </source>
</evidence>
<feature type="region of interest" description="Disordered" evidence="1">
    <location>
        <begin position="1"/>
        <end position="31"/>
    </location>
</feature>
<dbReference type="RefSeq" id="WP_120643230.1">
    <property type="nucleotide sequence ID" value="NZ_RAWB01000080.1"/>
</dbReference>
<protein>
    <submittedName>
        <fullName evidence="2">Uncharacterized protein</fullName>
    </submittedName>
</protein>
<reference evidence="3" key="1">
    <citation type="submission" date="2018-09" db="EMBL/GenBank/DDBJ databases">
        <authorList>
            <person name="Livingstone P.G."/>
            <person name="Whitworth D.E."/>
        </authorList>
    </citation>
    <scope>NUCLEOTIDE SEQUENCE [LARGE SCALE GENOMIC DNA]</scope>
    <source>
        <strain evidence="3">CA051B</strain>
    </source>
</reference>
<dbReference type="AlphaFoldDB" id="A0A3A8Q825"/>
<evidence type="ECO:0000256" key="1">
    <source>
        <dbReference type="SAM" id="MobiDB-lite"/>
    </source>
</evidence>
<proteinExistence type="predicted"/>
<organism evidence="2 3">
    <name type="scientific">Corallococcus llansteffanensis</name>
    <dbReference type="NCBI Taxonomy" id="2316731"/>
    <lineage>
        <taxon>Bacteria</taxon>
        <taxon>Pseudomonadati</taxon>
        <taxon>Myxococcota</taxon>
        <taxon>Myxococcia</taxon>
        <taxon>Myxococcales</taxon>
        <taxon>Cystobacterineae</taxon>
        <taxon>Myxococcaceae</taxon>
        <taxon>Corallococcus</taxon>
    </lineage>
</organism>
<comment type="caution">
    <text evidence="2">The sequence shown here is derived from an EMBL/GenBank/DDBJ whole genome shotgun (WGS) entry which is preliminary data.</text>
</comment>